<dbReference type="Pfam" id="PF00436">
    <property type="entry name" value="SSB"/>
    <property type="match status" value="1"/>
</dbReference>
<dbReference type="GO" id="GO:0006260">
    <property type="term" value="P:DNA replication"/>
    <property type="evidence" value="ECO:0007669"/>
    <property type="project" value="InterPro"/>
</dbReference>
<organism evidence="4 5">
    <name type="scientific">Candidatus Dojkabacteria bacterium</name>
    <dbReference type="NCBI Taxonomy" id="2099670"/>
    <lineage>
        <taxon>Bacteria</taxon>
        <taxon>Candidatus Dojkabacteria</taxon>
    </lineage>
</organism>
<keyword evidence="1 2" id="KW-0238">DNA-binding</keyword>
<gene>
    <name evidence="4" type="ORF">D6810_00105</name>
</gene>
<accession>A0A3M0Z081</accession>
<evidence type="ECO:0000313" key="5">
    <source>
        <dbReference type="Proteomes" id="UP000269410"/>
    </source>
</evidence>
<comment type="caution">
    <text evidence="2">Lacks conserved residue(s) required for the propagation of feature annotation.</text>
</comment>
<evidence type="ECO:0000256" key="3">
    <source>
        <dbReference type="RuleBase" id="RU000524"/>
    </source>
</evidence>
<dbReference type="GO" id="GO:0003697">
    <property type="term" value="F:single-stranded DNA binding"/>
    <property type="evidence" value="ECO:0007669"/>
    <property type="project" value="UniProtKB-UniRule"/>
</dbReference>
<dbReference type="InterPro" id="IPR000424">
    <property type="entry name" value="Primosome_PriB/ssb"/>
</dbReference>
<dbReference type="InterPro" id="IPR011344">
    <property type="entry name" value="ssDNA-bd"/>
</dbReference>
<dbReference type="Proteomes" id="UP000269410">
    <property type="component" value="Unassembled WGS sequence"/>
</dbReference>
<name>A0A3M0Z081_9BACT</name>
<dbReference type="SUPFAM" id="SSF50249">
    <property type="entry name" value="Nucleic acid-binding proteins"/>
    <property type="match status" value="1"/>
</dbReference>
<dbReference type="PANTHER" id="PTHR10302:SF0">
    <property type="entry name" value="SINGLE-STRANDED DNA-BINDING PROTEIN, MITOCHONDRIAL"/>
    <property type="match status" value="1"/>
</dbReference>
<sequence>MFGDLNRAVVLGNVTRDPELRYTPGGTAVLSFSVATNRRYQKDGQWVEVPSYHNIVVWNNAEELSKRIKKGTRLYIEGRMETRSWESSDGKKNYKMEINVERLILIDRYEGGKVDSASSGDFVEKLSDEVSVDEVEINPEDLPF</sequence>
<comment type="subunit">
    <text evidence="2">Homotetramer.</text>
</comment>
<protein>
    <recommendedName>
        <fullName evidence="2 3">Single-stranded DNA-binding protein</fullName>
        <shortName evidence="2">SSB</shortName>
    </recommendedName>
</protein>
<dbReference type="HAMAP" id="MF_00984">
    <property type="entry name" value="SSB"/>
    <property type="match status" value="1"/>
</dbReference>
<dbReference type="CDD" id="cd04496">
    <property type="entry name" value="SSB_OBF"/>
    <property type="match status" value="1"/>
</dbReference>
<dbReference type="AlphaFoldDB" id="A0A3M0Z081"/>
<evidence type="ECO:0000256" key="1">
    <source>
        <dbReference type="ARBA" id="ARBA00023125"/>
    </source>
</evidence>
<evidence type="ECO:0000256" key="2">
    <source>
        <dbReference type="HAMAP-Rule" id="MF_00984"/>
    </source>
</evidence>
<proteinExistence type="inferred from homology"/>
<evidence type="ECO:0000313" key="4">
    <source>
        <dbReference type="EMBL" id="RMD77742.1"/>
    </source>
</evidence>
<dbReference type="NCBIfam" id="TIGR00621">
    <property type="entry name" value="ssb"/>
    <property type="match status" value="1"/>
</dbReference>
<dbReference type="PROSITE" id="PS50935">
    <property type="entry name" value="SSB"/>
    <property type="match status" value="1"/>
</dbReference>
<dbReference type="GO" id="GO:0009295">
    <property type="term" value="C:nucleoid"/>
    <property type="evidence" value="ECO:0007669"/>
    <property type="project" value="TreeGrafter"/>
</dbReference>
<reference evidence="4 5" key="1">
    <citation type="submission" date="2018-10" db="EMBL/GenBank/DDBJ databases">
        <title>Thermophilic Lithotrophy and Phototrophy in an Intertidal, Iron-rich, Geothermal Spring.</title>
        <authorList>
            <person name="Ward L.M."/>
            <person name="Idei A."/>
            <person name="Nakagawa M."/>
            <person name="Ueno Y."/>
            <person name="Fischer W."/>
            <person name="Mcglynn S.E."/>
        </authorList>
    </citation>
    <scope>NUCLEOTIDE SEQUENCE [LARGE SCALE GENOMIC DNA]</scope>
    <source>
        <strain evidence="4">J137</strain>
    </source>
</reference>
<dbReference type="Gene3D" id="2.40.50.140">
    <property type="entry name" value="Nucleic acid-binding proteins"/>
    <property type="match status" value="1"/>
</dbReference>
<dbReference type="PANTHER" id="PTHR10302">
    <property type="entry name" value="SINGLE-STRANDED DNA-BINDING PROTEIN"/>
    <property type="match status" value="1"/>
</dbReference>
<comment type="caution">
    <text evidence="4">The sequence shown here is derived from an EMBL/GenBank/DDBJ whole genome shotgun (WGS) entry which is preliminary data.</text>
</comment>
<dbReference type="InterPro" id="IPR012340">
    <property type="entry name" value="NA-bd_OB-fold"/>
</dbReference>
<dbReference type="EMBL" id="RFKV01000004">
    <property type="protein sequence ID" value="RMD77742.1"/>
    <property type="molecule type" value="Genomic_DNA"/>
</dbReference>